<evidence type="ECO:0000256" key="6">
    <source>
        <dbReference type="ARBA" id="ARBA00023098"/>
    </source>
</evidence>
<feature type="binding site" evidence="8">
    <location>
        <position position="59"/>
    </location>
    <ligand>
        <name>Mg(2+)</name>
        <dbReference type="ChEBI" id="CHEBI:18420"/>
    </ligand>
</feature>
<dbReference type="GO" id="GO:0008897">
    <property type="term" value="F:holo-[acyl-carrier-protein] synthase activity"/>
    <property type="evidence" value="ECO:0007669"/>
    <property type="project" value="UniProtKB-UniRule"/>
</dbReference>
<evidence type="ECO:0000313" key="10">
    <source>
        <dbReference type="EMBL" id="HFX12772.1"/>
    </source>
</evidence>
<evidence type="ECO:0000256" key="2">
    <source>
        <dbReference type="ARBA" id="ARBA00022679"/>
    </source>
</evidence>
<comment type="catalytic activity">
    <reaction evidence="8">
        <text>apo-[ACP] + CoA = holo-[ACP] + adenosine 3',5'-bisphosphate + H(+)</text>
        <dbReference type="Rhea" id="RHEA:12068"/>
        <dbReference type="Rhea" id="RHEA-COMP:9685"/>
        <dbReference type="Rhea" id="RHEA-COMP:9690"/>
        <dbReference type="ChEBI" id="CHEBI:15378"/>
        <dbReference type="ChEBI" id="CHEBI:29999"/>
        <dbReference type="ChEBI" id="CHEBI:57287"/>
        <dbReference type="ChEBI" id="CHEBI:58343"/>
        <dbReference type="ChEBI" id="CHEBI:64479"/>
        <dbReference type="EC" id="2.7.8.7"/>
    </reaction>
</comment>
<dbReference type="SUPFAM" id="SSF56214">
    <property type="entry name" value="4'-phosphopantetheinyl transferase"/>
    <property type="match status" value="1"/>
</dbReference>
<name>A0A7C3MMW0_DICTH</name>
<organism evidence="10">
    <name type="scientific">Dictyoglomus thermophilum</name>
    <dbReference type="NCBI Taxonomy" id="14"/>
    <lineage>
        <taxon>Bacteria</taxon>
        <taxon>Pseudomonadati</taxon>
        <taxon>Dictyoglomota</taxon>
        <taxon>Dictyoglomia</taxon>
        <taxon>Dictyoglomales</taxon>
        <taxon>Dictyoglomaceae</taxon>
        <taxon>Dictyoglomus</taxon>
    </lineage>
</organism>
<dbReference type="NCBIfam" id="TIGR00556">
    <property type="entry name" value="pantethn_trn"/>
    <property type="match status" value="1"/>
</dbReference>
<keyword evidence="2 8" id="KW-0808">Transferase</keyword>
<evidence type="ECO:0000256" key="3">
    <source>
        <dbReference type="ARBA" id="ARBA00022723"/>
    </source>
</evidence>
<comment type="function">
    <text evidence="8">Transfers the 4'-phosphopantetheine moiety from coenzyme A to a Ser of acyl-carrier-protein.</text>
</comment>
<dbReference type="InterPro" id="IPR004568">
    <property type="entry name" value="Ppantetheine-prot_Trfase_dom"/>
</dbReference>
<reference evidence="10" key="1">
    <citation type="journal article" date="2020" name="mSystems">
        <title>Genome- and Community-Level Interaction Insights into Carbon Utilization and Element Cycling Functions of Hydrothermarchaeota in Hydrothermal Sediment.</title>
        <authorList>
            <person name="Zhou Z."/>
            <person name="Liu Y."/>
            <person name="Xu W."/>
            <person name="Pan J."/>
            <person name="Luo Z.H."/>
            <person name="Li M."/>
        </authorList>
    </citation>
    <scope>NUCLEOTIDE SEQUENCE [LARGE SCALE GENOMIC DNA]</scope>
    <source>
        <strain evidence="10">SpSt-81</strain>
    </source>
</reference>
<keyword evidence="4 8" id="KW-0276">Fatty acid metabolism</keyword>
<dbReference type="InterPro" id="IPR002582">
    <property type="entry name" value="ACPS"/>
</dbReference>
<comment type="similarity">
    <text evidence="8">Belongs to the P-Pant transferase superfamily. AcpS family.</text>
</comment>
<keyword evidence="8" id="KW-0963">Cytoplasm</keyword>
<dbReference type="Gene3D" id="3.90.470.20">
    <property type="entry name" value="4'-phosphopantetheinyl transferase domain"/>
    <property type="match status" value="1"/>
</dbReference>
<dbReference type="GO" id="GO:0000287">
    <property type="term" value="F:magnesium ion binding"/>
    <property type="evidence" value="ECO:0007669"/>
    <property type="project" value="UniProtKB-UniRule"/>
</dbReference>
<evidence type="ECO:0000256" key="1">
    <source>
        <dbReference type="ARBA" id="ARBA00022516"/>
    </source>
</evidence>
<gene>
    <name evidence="8 10" type="primary">acpS</name>
    <name evidence="10" type="ORF">ENW00_01210</name>
</gene>
<comment type="subcellular location">
    <subcellularLocation>
        <location evidence="8">Cytoplasm</location>
    </subcellularLocation>
</comment>
<evidence type="ECO:0000256" key="4">
    <source>
        <dbReference type="ARBA" id="ARBA00022832"/>
    </source>
</evidence>
<proteinExistence type="inferred from homology"/>
<protein>
    <recommendedName>
        <fullName evidence="8">Holo-[acyl-carrier-protein] synthase</fullName>
        <shortName evidence="8">Holo-ACP synthase</shortName>
        <ecNumber evidence="8">2.7.8.7</ecNumber>
    </recommendedName>
    <alternativeName>
        <fullName evidence="8">4'-phosphopantetheinyl transferase AcpS</fullName>
    </alternativeName>
</protein>
<feature type="domain" description="4'-phosphopantetheinyl transferase" evidence="9">
    <location>
        <begin position="8"/>
        <end position="121"/>
    </location>
</feature>
<evidence type="ECO:0000256" key="8">
    <source>
        <dbReference type="HAMAP-Rule" id="MF_00101"/>
    </source>
</evidence>
<dbReference type="NCBIfam" id="TIGR00516">
    <property type="entry name" value="acpS"/>
    <property type="match status" value="1"/>
</dbReference>
<dbReference type="Pfam" id="PF01648">
    <property type="entry name" value="ACPS"/>
    <property type="match status" value="1"/>
</dbReference>
<comment type="caution">
    <text evidence="10">The sequence shown here is derived from an EMBL/GenBank/DDBJ whole genome shotgun (WGS) entry which is preliminary data.</text>
</comment>
<accession>A0A7C3MMW0</accession>
<dbReference type="GO" id="GO:0006633">
    <property type="term" value="P:fatty acid biosynthetic process"/>
    <property type="evidence" value="ECO:0007669"/>
    <property type="project" value="UniProtKB-UniRule"/>
</dbReference>
<sequence>MENVIIEVGLDIVEIERIKKLCEKYKRFKERIYSLRELEQLSGKKDLYPSLAARFAAKEAFIKAIGVRYSGWDWKDVEILYGISGKPEINLRNKALEFALQKGVKDIKVSISHTHKYAVAVVLITIKGDK</sequence>
<evidence type="ECO:0000259" key="9">
    <source>
        <dbReference type="Pfam" id="PF01648"/>
    </source>
</evidence>
<dbReference type="HAMAP" id="MF_00101">
    <property type="entry name" value="AcpS"/>
    <property type="match status" value="1"/>
</dbReference>
<evidence type="ECO:0000256" key="7">
    <source>
        <dbReference type="ARBA" id="ARBA00023160"/>
    </source>
</evidence>
<keyword evidence="3 8" id="KW-0479">Metal-binding</keyword>
<feature type="binding site" evidence="8">
    <location>
        <position position="11"/>
    </location>
    <ligand>
        <name>Mg(2+)</name>
        <dbReference type="ChEBI" id="CHEBI:18420"/>
    </ligand>
</feature>
<dbReference type="EC" id="2.7.8.7" evidence="8"/>
<evidence type="ECO:0000256" key="5">
    <source>
        <dbReference type="ARBA" id="ARBA00022842"/>
    </source>
</evidence>
<dbReference type="InterPro" id="IPR008278">
    <property type="entry name" value="4-PPantetheinyl_Trfase_dom"/>
</dbReference>
<keyword evidence="7 8" id="KW-0275">Fatty acid biosynthesis</keyword>
<keyword evidence="6 8" id="KW-0443">Lipid metabolism</keyword>
<comment type="cofactor">
    <cofactor evidence="8">
        <name>Mg(2+)</name>
        <dbReference type="ChEBI" id="CHEBI:18420"/>
    </cofactor>
</comment>
<dbReference type="AlphaFoldDB" id="A0A7C3MMW0"/>
<dbReference type="GO" id="GO:0005737">
    <property type="term" value="C:cytoplasm"/>
    <property type="evidence" value="ECO:0007669"/>
    <property type="project" value="UniProtKB-SubCell"/>
</dbReference>
<keyword evidence="5 8" id="KW-0460">Magnesium</keyword>
<dbReference type="InterPro" id="IPR037143">
    <property type="entry name" value="4-PPantetheinyl_Trfase_dom_sf"/>
</dbReference>
<keyword evidence="1 8" id="KW-0444">Lipid biosynthesis</keyword>
<dbReference type="EMBL" id="DTIN01000009">
    <property type="protein sequence ID" value="HFX12772.1"/>
    <property type="molecule type" value="Genomic_DNA"/>
</dbReference>